<proteinExistence type="predicted"/>
<protein>
    <submittedName>
        <fullName evidence="1">Uncharacterized protein</fullName>
    </submittedName>
</protein>
<evidence type="ECO:0000313" key="1">
    <source>
        <dbReference type="EnsemblPlants" id="MELO3C029580.2.1"/>
    </source>
</evidence>
<dbReference type="Gramene" id="MELO3C029580.2.1">
    <property type="protein sequence ID" value="MELO3C029580.2.1"/>
    <property type="gene ID" value="MELO3C029580.2"/>
</dbReference>
<name>A0A9I9E6R7_CUCME</name>
<reference evidence="1" key="1">
    <citation type="submission" date="2023-03" db="UniProtKB">
        <authorList>
            <consortium name="EnsemblPlants"/>
        </authorList>
    </citation>
    <scope>IDENTIFICATION</scope>
</reference>
<dbReference type="AlphaFoldDB" id="A0A9I9E6R7"/>
<dbReference type="EnsemblPlants" id="MELO3C029580.2.1">
    <property type="protein sequence ID" value="MELO3C029580.2.1"/>
    <property type="gene ID" value="MELO3C029580.2"/>
</dbReference>
<sequence>MRLLYARKVSGWRDCKITWVLRAKLHREKDYDELLCDLNFLNRQADKDVTLTYGILVLGNSHLWTERVEDDCLLKILDSHVESRKKLKHIKLKEVENSGDLKVMFGRELKKGKKSKEISGVETRLRKQGEQPGRQNCSSCVSLCIAIEFKDACRAGLYKVAKDNQRLTFRLKRLLCYTQIASS</sequence>
<accession>A0A9I9E6R7</accession>
<organism evidence="1">
    <name type="scientific">Cucumis melo</name>
    <name type="common">Muskmelon</name>
    <dbReference type="NCBI Taxonomy" id="3656"/>
    <lineage>
        <taxon>Eukaryota</taxon>
        <taxon>Viridiplantae</taxon>
        <taxon>Streptophyta</taxon>
        <taxon>Embryophyta</taxon>
        <taxon>Tracheophyta</taxon>
        <taxon>Spermatophyta</taxon>
        <taxon>Magnoliopsida</taxon>
        <taxon>eudicotyledons</taxon>
        <taxon>Gunneridae</taxon>
        <taxon>Pentapetalae</taxon>
        <taxon>rosids</taxon>
        <taxon>fabids</taxon>
        <taxon>Cucurbitales</taxon>
        <taxon>Cucurbitaceae</taxon>
        <taxon>Benincaseae</taxon>
        <taxon>Cucumis</taxon>
    </lineage>
</organism>